<organism evidence="1 2">
    <name type="scientific">Fusarium keratoplasticum</name>
    <dbReference type="NCBI Taxonomy" id="1328300"/>
    <lineage>
        <taxon>Eukaryota</taxon>
        <taxon>Fungi</taxon>
        <taxon>Dikarya</taxon>
        <taxon>Ascomycota</taxon>
        <taxon>Pezizomycotina</taxon>
        <taxon>Sordariomycetes</taxon>
        <taxon>Hypocreomycetidae</taxon>
        <taxon>Hypocreales</taxon>
        <taxon>Nectriaceae</taxon>
        <taxon>Fusarium</taxon>
        <taxon>Fusarium solani species complex</taxon>
    </lineage>
</organism>
<proteinExistence type="predicted"/>
<keyword evidence="2" id="KW-1185">Reference proteome</keyword>
<reference evidence="1" key="1">
    <citation type="submission" date="2022-06" db="EMBL/GenBank/DDBJ databases">
        <title>Fusarium solani species complex genomes reveal bases of compartmentalisation and animal pathogenesis.</title>
        <authorList>
            <person name="Tsai I.J."/>
        </authorList>
    </citation>
    <scope>NUCLEOTIDE SEQUENCE</scope>
    <source>
        <strain evidence="1">Fu6.1</strain>
    </source>
</reference>
<evidence type="ECO:0000313" key="1">
    <source>
        <dbReference type="EMBL" id="KAI8650888.1"/>
    </source>
</evidence>
<evidence type="ECO:0000313" key="2">
    <source>
        <dbReference type="Proteomes" id="UP001065298"/>
    </source>
</evidence>
<protein>
    <submittedName>
        <fullName evidence="1">C2H2-type domain-containing protein</fullName>
    </submittedName>
</protein>
<dbReference type="EMBL" id="CM046514">
    <property type="protein sequence ID" value="KAI8650888.1"/>
    <property type="molecule type" value="Genomic_DNA"/>
</dbReference>
<gene>
    <name evidence="1" type="ORF">NCS57_01424000</name>
</gene>
<dbReference type="Proteomes" id="UP001065298">
    <property type="component" value="Chromosome 12"/>
</dbReference>
<name>A0ACC0QFQ4_9HYPO</name>
<accession>A0ACC0QFQ4</accession>
<sequence>MFISELSHKCEQALSDACADALSKTEIHDGVEDNQAATQDHTLASREQLLIAIKKEQGRFRVWASNIGALRDPRSLSSLDSRLHDATKVRSAITSILEGLLASLSRARMILSGDLPNRTAAIEATDEGVSPGIKTELSELILSLGFSITDLFRYSVFLRRQQPRGREAPSGGELPSPDSSLDIRHTKDKFPKLRSQPWLAERIGNAISQRREYIRFRQRHKEPKLKPQSQLGANAQEKEAASMKATTYNEAEDESDVTLRQVLDDSGRSTRTNATSFVTINNDDGTVEVRVPDLERLKFKNIWLKYDEFIECPFCRTIQKLRNDWEWRHVSTILQQPYLMWLTHLVLDATSSMTSNPTFARSRIAPRVALKRVTTGFGTRWTVTDASGTA</sequence>
<comment type="caution">
    <text evidence="1">The sequence shown here is derived from an EMBL/GenBank/DDBJ whole genome shotgun (WGS) entry which is preliminary data.</text>
</comment>